<keyword evidence="1" id="KW-0479">Metal-binding</keyword>
<feature type="transmembrane region" description="Helical" evidence="3">
    <location>
        <begin position="30"/>
        <end position="48"/>
    </location>
</feature>
<evidence type="ECO:0000259" key="4">
    <source>
        <dbReference type="SMART" id="SM00910"/>
    </source>
</evidence>
<organism evidence="5">
    <name type="scientific">Candidatus Kentrum sp. LPFa</name>
    <dbReference type="NCBI Taxonomy" id="2126335"/>
    <lineage>
        <taxon>Bacteria</taxon>
        <taxon>Pseudomonadati</taxon>
        <taxon>Pseudomonadota</taxon>
        <taxon>Gammaproteobacteria</taxon>
        <taxon>Candidatus Kentrum</taxon>
    </lineage>
</organism>
<keyword evidence="2" id="KW-0378">Hydrolase</keyword>
<keyword evidence="3" id="KW-0472">Membrane</keyword>
<sequence>MKALYLAWQNPPTRRWHTVGRLNKENGYYLFRYTGGALALPGVGYLGYMRDKYQTYRSDKLFPLFANRLLNASRPEYPDYLAWMGMDDTADELELLGRSGGHRATDQLCVYPEVEPDEQGKMVLHFFSHGVRYLSNNEQETLARLKSGEALRLTPEKDNPHDPHALLLETAESARLGYCPRYLNQDLRRIQQQAALHLTVEKISLNAPLQFRLLCKAVFVSPRGLDLYATREHRPLVREAA</sequence>
<evidence type="ECO:0000313" key="6">
    <source>
        <dbReference type="EMBL" id="VFK27542.1"/>
    </source>
</evidence>
<keyword evidence="3" id="KW-0812">Transmembrane</keyword>
<proteinExistence type="predicted"/>
<evidence type="ECO:0000256" key="3">
    <source>
        <dbReference type="SAM" id="Phobius"/>
    </source>
</evidence>
<dbReference type="EMBL" id="CAADFP010000048">
    <property type="protein sequence ID" value="VFK27542.1"/>
    <property type="molecule type" value="Genomic_DNA"/>
</dbReference>
<protein>
    <submittedName>
        <fullName evidence="5">HIRAN domain-containing protein</fullName>
    </submittedName>
</protein>
<evidence type="ECO:0000313" key="5">
    <source>
        <dbReference type="EMBL" id="VFK11161.1"/>
    </source>
</evidence>
<dbReference type="GO" id="GO:0003676">
    <property type="term" value="F:nucleic acid binding"/>
    <property type="evidence" value="ECO:0007669"/>
    <property type="project" value="InterPro"/>
</dbReference>
<reference evidence="5" key="1">
    <citation type="submission" date="2019-02" db="EMBL/GenBank/DDBJ databases">
        <authorList>
            <person name="Gruber-Vodicka R. H."/>
            <person name="Seah K. B. B."/>
        </authorList>
    </citation>
    <scope>NUCLEOTIDE SEQUENCE</scope>
    <source>
        <strain evidence="5">BECK_S312</strain>
        <strain evidence="6">BECK_S426</strain>
    </source>
</reference>
<dbReference type="GO" id="GO:0016818">
    <property type="term" value="F:hydrolase activity, acting on acid anhydrides, in phosphorus-containing anhydrides"/>
    <property type="evidence" value="ECO:0007669"/>
    <property type="project" value="InterPro"/>
</dbReference>
<gene>
    <name evidence="5" type="ORF">BECKLPF1236A_GA0070988_100505</name>
    <name evidence="6" type="ORF">BECKLPF1236C_GA0070990_100485</name>
</gene>
<dbReference type="Pfam" id="PF08797">
    <property type="entry name" value="HIRAN"/>
    <property type="match status" value="1"/>
</dbReference>
<dbReference type="GO" id="GO:0008270">
    <property type="term" value="F:zinc ion binding"/>
    <property type="evidence" value="ECO:0007669"/>
    <property type="project" value="InterPro"/>
</dbReference>
<evidence type="ECO:0000256" key="2">
    <source>
        <dbReference type="ARBA" id="ARBA00022801"/>
    </source>
</evidence>
<dbReference type="Gene3D" id="3.30.70.2330">
    <property type="match status" value="1"/>
</dbReference>
<dbReference type="AlphaFoldDB" id="A0A450W287"/>
<name>A0A450W287_9GAMM</name>
<accession>A0A450W287</accession>
<keyword evidence="3" id="KW-1133">Transmembrane helix</keyword>
<dbReference type="InterPro" id="IPR014905">
    <property type="entry name" value="HIRAN"/>
</dbReference>
<dbReference type="EMBL" id="CAADFM010000050">
    <property type="protein sequence ID" value="VFK11161.1"/>
    <property type="molecule type" value="Genomic_DNA"/>
</dbReference>
<dbReference type="SMART" id="SM00910">
    <property type="entry name" value="HIRAN"/>
    <property type="match status" value="1"/>
</dbReference>
<evidence type="ECO:0000256" key="1">
    <source>
        <dbReference type="ARBA" id="ARBA00022723"/>
    </source>
</evidence>
<feature type="domain" description="HIRAN" evidence="4">
    <location>
        <begin position="121"/>
        <end position="221"/>
    </location>
</feature>